<comment type="caution">
    <text evidence="1">The sequence shown here is derived from an EMBL/GenBank/DDBJ whole genome shotgun (WGS) entry which is preliminary data.</text>
</comment>
<dbReference type="EMBL" id="BSOP01000067">
    <property type="protein sequence ID" value="GLR55089.1"/>
    <property type="molecule type" value="Genomic_DNA"/>
</dbReference>
<dbReference type="Proteomes" id="UP001156702">
    <property type="component" value="Unassembled WGS sequence"/>
</dbReference>
<evidence type="ECO:0000313" key="2">
    <source>
        <dbReference type="Proteomes" id="UP001156702"/>
    </source>
</evidence>
<proteinExistence type="predicted"/>
<name>A0ABQ5ZWN8_9HYPH</name>
<reference evidence="2" key="1">
    <citation type="journal article" date="2019" name="Int. J. Syst. Evol. Microbiol.">
        <title>The Global Catalogue of Microorganisms (GCM) 10K type strain sequencing project: providing services to taxonomists for standard genome sequencing and annotation.</title>
        <authorList>
            <consortium name="The Broad Institute Genomics Platform"/>
            <consortium name="The Broad Institute Genome Sequencing Center for Infectious Disease"/>
            <person name="Wu L."/>
            <person name="Ma J."/>
        </authorList>
    </citation>
    <scope>NUCLEOTIDE SEQUENCE [LARGE SCALE GENOMIC DNA]</scope>
    <source>
        <strain evidence="2">NBRC 102122</strain>
    </source>
</reference>
<protein>
    <submittedName>
        <fullName evidence="1">Uncharacterized protein</fullName>
    </submittedName>
</protein>
<keyword evidence="2" id="KW-1185">Reference proteome</keyword>
<sequence length="827" mass="91611">MTDTTFHMKKPLAAGDAIRYWQLGMTAGERFDVPDQPMKGEMDPFFFLTKHKNFIPHEYPCRTIFAERYRDARPDVRGTFHAARWWLPFGSPRLDLSGFWFRPTRLATWARTFIEAAVAGTARVRLGTCGGAVLLLNGAEAGWMAPYSRNLEAKAEFDLPLKAGLNEVTLFFDDLAERDARYFIQLDYLSGPEAAVAVPVPCPGEAADAVEAALDGMHFDRPAYFDGDMTLIFAAPLPMDVTVDVAVEGDFMSTERFDYGFTLRAGETRLLVGSSSALPADFRHFRVTLDADGFVAARSIGVEICHAKRQGEAPASLAARITETLDEISEFSERDTVRAFARLASGRGGVDTDTMIEEILPSIEDCHDCADFSLVPLIWSRIAWGGDIGEATRKRIDAAILGFRYWMDEPGNDVQWYFSENHALLFHTSAYLAGDLHAEATFVRSGRKGAEQRAVGAARVRAWLDHFEAWEMAEFNSAPYFPIDLKGLTALAALAPDADIAERARKGIVRLCEIIARSAHHGMVTAAQGRSYEHTLCAGRSLELSAVARLLWRRGWYGRRVHALPQLAVCLRDHGLVVPEEFSAIANHQAEAHQEWCFSQGENRFAALYHYKGRAFAMGSTAHYRWNEWGYQETVLHLRLGKSPEAAVWINHPGETIQFGYGRPSYWGGCGAVPRTHQYRGLAVLDFTTVDEQADFSHAWFPVAEFDESRIVGNIALARSGAGALFLKGSAPFESVKEGPSANVELRQRGRKTRWIIRVCEASDLASVEGWFSALTVHEDADGTFVIDDPQYGAVRFRADGSTEAEGRTIVPGTFTVAGTTTMLSAA</sequence>
<organism evidence="1 2">
    <name type="scientific">Shinella yambaruensis</name>
    <dbReference type="NCBI Taxonomy" id="415996"/>
    <lineage>
        <taxon>Bacteria</taxon>
        <taxon>Pseudomonadati</taxon>
        <taxon>Pseudomonadota</taxon>
        <taxon>Alphaproteobacteria</taxon>
        <taxon>Hyphomicrobiales</taxon>
        <taxon>Rhizobiaceae</taxon>
        <taxon>Shinella</taxon>
    </lineage>
</organism>
<accession>A0ABQ5ZWN8</accession>
<dbReference type="RefSeq" id="WP_244770480.1">
    <property type="nucleotide sequence ID" value="NZ_BSOP01000067.1"/>
</dbReference>
<evidence type="ECO:0000313" key="1">
    <source>
        <dbReference type="EMBL" id="GLR55089.1"/>
    </source>
</evidence>
<gene>
    <name evidence="1" type="ORF">GCM10007923_63100</name>
</gene>